<dbReference type="InterPro" id="IPR000896">
    <property type="entry name" value="Hemocyanin/hexamerin_mid_dom"/>
</dbReference>
<keyword evidence="5" id="KW-1015">Disulfide bond</keyword>
<protein>
    <submittedName>
        <fullName evidence="7">Phenoloxidase 2-like</fullName>
    </submittedName>
</protein>
<evidence type="ECO:0000256" key="4">
    <source>
        <dbReference type="ARBA" id="ARBA00023008"/>
    </source>
</evidence>
<comment type="subcellular location">
    <subcellularLocation>
        <location evidence="1">Secreted</location>
    </subcellularLocation>
</comment>
<dbReference type="InterPro" id="IPR002227">
    <property type="entry name" value="Tyrosinase_Cu-bd"/>
</dbReference>
<dbReference type="GO" id="GO:0016491">
    <property type="term" value="F:oxidoreductase activity"/>
    <property type="evidence" value="ECO:0007669"/>
    <property type="project" value="InterPro"/>
</dbReference>
<name>A0A6A7FNP2_9CRUS</name>
<dbReference type="PANTHER" id="PTHR11511:SF4">
    <property type="entry name" value="PHENOLOXIDASE 2-RELATED"/>
    <property type="match status" value="1"/>
</dbReference>
<dbReference type="PROSITE" id="PS00210">
    <property type="entry name" value="HEMOCYANIN_2"/>
    <property type="match status" value="1"/>
</dbReference>
<dbReference type="InterPro" id="IPR014756">
    <property type="entry name" value="Ig_E-set"/>
</dbReference>
<dbReference type="GO" id="GO:0046872">
    <property type="term" value="F:metal ion binding"/>
    <property type="evidence" value="ECO:0007669"/>
    <property type="project" value="UniProtKB-KW"/>
</dbReference>
<dbReference type="SUPFAM" id="SSF81296">
    <property type="entry name" value="E set domains"/>
    <property type="match status" value="1"/>
</dbReference>
<dbReference type="SUPFAM" id="SSF48050">
    <property type="entry name" value="Hemocyanin, N-terminal domain"/>
    <property type="match status" value="1"/>
</dbReference>
<dbReference type="InterPro" id="IPR005203">
    <property type="entry name" value="Hemocyanin_C"/>
</dbReference>
<evidence type="ECO:0000259" key="6">
    <source>
        <dbReference type="PROSITE" id="PS00498"/>
    </source>
</evidence>
<feature type="domain" description="Tyrosinase copper-binding" evidence="6">
    <location>
        <begin position="430"/>
        <end position="441"/>
    </location>
</feature>
<keyword evidence="3" id="KW-0479">Metal-binding</keyword>
<evidence type="ECO:0000256" key="5">
    <source>
        <dbReference type="ARBA" id="ARBA00023157"/>
    </source>
</evidence>
<dbReference type="AlphaFoldDB" id="A0A6A7FNP2"/>
<dbReference type="Pfam" id="PF03723">
    <property type="entry name" value="Hemocyanin_C"/>
    <property type="match status" value="1"/>
</dbReference>
<dbReference type="SMR" id="A0A6A7FNP2"/>
<sequence>MARHTTNEQREMMYLFERPSDPLYMPRAGNTIVFNLPSADVPSGFAPRFGGEPPGVINVETDRNLPGTLPNLVTRIPRGSPFSLNIREHRQAAQVIIDMLQKATTVDQLRNIAASIREEINETLFVYALSFILTRNKLFRGLRVPSILETFPSRFIPSNIIDRARSMVNRENSNRNSDESQALVINHDQDFSGLRSRLENRVAYWREDFGLNAHHWHWHLVFPSDLLLPTETPPDRKGEIFYYMHQQIVARYDMERMSVGLPRVVKLDNLREPVPDGYFSKLRFDNADTNPNRIMVPGLNPNATLWGTRQDNTLLGNYTRLNTFFPVDVAELELWRDRLLDGIHQGFFINAQGTRVPLSDDVDITDGRQKRGIDIIGDAFEADQFLSPNYGYYGDMHNFGHVLIASAHDPDGTHGENLGVMSDSATAMRDPIFYRWHKHIDWIFQQYKARMPVYTVADLQLEGVSITRLGVATGNVADELHTGWTRREFEASRGIDFGTARSVRIDMQHLDHKPFDYHILANNSTGGPKQVYVRIFLAPKINPSGMEMPLLEQRLLWAEMDKFVFTLKPGANHIKRPSSQSSVAITGELTFRELETGIRGGIPASERPPGELEEDFCGCGWPQHLLVPRGRPEGMDFQIFVMMTDYEEDRMPGPSGARQCASASSYCGVLDSRYPDKRPMGFPFDRLPPRELRTPREQVITISDLAILDNMFVHDIKIRFLGELSEE</sequence>
<dbReference type="PANTHER" id="PTHR11511">
    <property type="entry name" value="LARVAL STORAGE PROTEIN/PHENOLOXIDASE"/>
    <property type="match status" value="1"/>
</dbReference>
<evidence type="ECO:0000313" key="7">
    <source>
        <dbReference type="EMBL" id="LAC20098.1"/>
    </source>
</evidence>
<accession>A0A6A7FNP2</accession>
<dbReference type="InterPro" id="IPR005204">
    <property type="entry name" value="Hemocyanin_N"/>
</dbReference>
<keyword evidence="2" id="KW-0964">Secreted</keyword>
<organism evidence="7">
    <name type="scientific">Hirondellea gigas</name>
    <dbReference type="NCBI Taxonomy" id="1518452"/>
    <lineage>
        <taxon>Eukaryota</taxon>
        <taxon>Metazoa</taxon>
        <taxon>Ecdysozoa</taxon>
        <taxon>Arthropoda</taxon>
        <taxon>Crustacea</taxon>
        <taxon>Multicrustacea</taxon>
        <taxon>Malacostraca</taxon>
        <taxon>Eumalacostraca</taxon>
        <taxon>Peracarida</taxon>
        <taxon>Amphipoda</taxon>
        <taxon>Amphilochidea</taxon>
        <taxon>Lysianassida</taxon>
        <taxon>Lysianassidira</taxon>
        <taxon>Lysianassoidea</taxon>
        <taxon>Lysianassidae</taxon>
        <taxon>Hirondellea</taxon>
    </lineage>
</organism>
<keyword evidence="4" id="KW-0186">Copper</keyword>
<dbReference type="InterPro" id="IPR036697">
    <property type="entry name" value="Hemocyanin_N_sf"/>
</dbReference>
<dbReference type="Gene3D" id="1.20.1370.10">
    <property type="entry name" value="Hemocyanin, N-terminal domain"/>
    <property type="match status" value="1"/>
</dbReference>
<evidence type="ECO:0000256" key="2">
    <source>
        <dbReference type="ARBA" id="ARBA00022525"/>
    </source>
</evidence>
<dbReference type="Pfam" id="PF00372">
    <property type="entry name" value="Hemocyanin_M"/>
    <property type="match status" value="1"/>
</dbReference>
<dbReference type="GO" id="GO:0005576">
    <property type="term" value="C:extracellular region"/>
    <property type="evidence" value="ECO:0007669"/>
    <property type="project" value="UniProtKB-SubCell"/>
</dbReference>
<dbReference type="InterPro" id="IPR013788">
    <property type="entry name" value="Hemocyanin/hexamerin"/>
</dbReference>
<dbReference type="EMBL" id="IACT01000712">
    <property type="protein sequence ID" value="LAC20098.1"/>
    <property type="molecule type" value="mRNA"/>
</dbReference>
<dbReference type="Gene3D" id="1.10.1280.10">
    <property type="entry name" value="Di-copper center containing domain from catechol oxidase"/>
    <property type="match status" value="1"/>
</dbReference>
<dbReference type="InterPro" id="IPR037020">
    <property type="entry name" value="Hemocyanin_C_sf"/>
</dbReference>
<dbReference type="PROSITE" id="PS00498">
    <property type="entry name" value="TYROSINASE_2"/>
    <property type="match status" value="1"/>
</dbReference>
<dbReference type="SUPFAM" id="SSF48056">
    <property type="entry name" value="Di-copper centre-containing domain"/>
    <property type="match status" value="1"/>
</dbReference>
<evidence type="ECO:0000256" key="3">
    <source>
        <dbReference type="ARBA" id="ARBA00022723"/>
    </source>
</evidence>
<dbReference type="InterPro" id="IPR008922">
    <property type="entry name" value="Di-copper_centre_dom_sf"/>
</dbReference>
<proteinExistence type="evidence at transcript level"/>
<evidence type="ECO:0000256" key="1">
    <source>
        <dbReference type="ARBA" id="ARBA00004613"/>
    </source>
</evidence>
<dbReference type="Gene3D" id="2.60.40.1520">
    <property type="entry name" value="Hemocyanin, C-terminal domain"/>
    <property type="match status" value="1"/>
</dbReference>
<dbReference type="Pfam" id="PF03722">
    <property type="entry name" value="Hemocyanin_N"/>
    <property type="match status" value="1"/>
</dbReference>
<reference evidence="7" key="1">
    <citation type="submission" date="2017-11" db="EMBL/GenBank/DDBJ databases">
        <title>The sensing device of the deep-sea amphipod.</title>
        <authorList>
            <person name="Kobayashi H."/>
            <person name="Nagahama T."/>
            <person name="Arai W."/>
            <person name="Sasagawa Y."/>
            <person name="Umeda M."/>
            <person name="Hayashi T."/>
            <person name="Nikaido I."/>
            <person name="Watanabe H."/>
            <person name="Oguri K."/>
            <person name="Kitazato H."/>
            <person name="Fujioka K."/>
            <person name="Kido Y."/>
            <person name="Takami H."/>
        </authorList>
    </citation>
    <scope>NUCLEOTIDE SEQUENCE</scope>
    <source>
        <tissue evidence="7">Whole body</tissue>
    </source>
</reference>
<dbReference type="PRINTS" id="PR00187">
    <property type="entry name" value="HAEMOCYANIN"/>
</dbReference>